<reference evidence="3 4" key="1">
    <citation type="submission" date="2013-10" db="EMBL/GenBank/DDBJ databases">
        <authorList>
            <person name="Wang G."/>
            <person name="Zhuang W."/>
        </authorList>
    </citation>
    <scope>NUCLEOTIDE SEQUENCE [LARGE SCALE GENOMIC DNA]</scope>
    <source>
        <strain evidence="3 4">DSM 20118</strain>
    </source>
</reference>
<dbReference type="InterPro" id="IPR036388">
    <property type="entry name" value="WH-like_DNA-bd_sf"/>
</dbReference>
<dbReference type="RefSeq" id="WP_211254609.1">
    <property type="nucleotide sequence ID" value="NZ_AXNT01000187.1"/>
</dbReference>
<evidence type="ECO:0000313" key="3">
    <source>
        <dbReference type="EMBL" id="KGM00603.1"/>
    </source>
</evidence>
<dbReference type="InterPro" id="IPR036390">
    <property type="entry name" value="WH_DNA-bd_sf"/>
</dbReference>
<dbReference type="SMART" id="SM00347">
    <property type="entry name" value="HTH_MARR"/>
    <property type="match status" value="1"/>
</dbReference>
<dbReference type="SUPFAM" id="SSF46785">
    <property type="entry name" value="Winged helix' DNA-binding domain"/>
    <property type="match status" value="1"/>
</dbReference>
<dbReference type="PANTHER" id="PTHR33164:SF43">
    <property type="entry name" value="HTH-TYPE TRANSCRIPTIONAL REPRESSOR YETL"/>
    <property type="match status" value="1"/>
</dbReference>
<dbReference type="EMBL" id="AXNT01000187">
    <property type="protein sequence ID" value="KGM00603.1"/>
    <property type="molecule type" value="Genomic_DNA"/>
</dbReference>
<dbReference type="Pfam" id="PF12802">
    <property type="entry name" value="MarR_2"/>
    <property type="match status" value="1"/>
</dbReference>
<dbReference type="GO" id="GO:0003700">
    <property type="term" value="F:DNA-binding transcription factor activity"/>
    <property type="evidence" value="ECO:0007669"/>
    <property type="project" value="InterPro"/>
</dbReference>
<evidence type="ECO:0000259" key="2">
    <source>
        <dbReference type="SMART" id="SM00347"/>
    </source>
</evidence>
<gene>
    <name evidence="3" type="ORF">Q760_07405</name>
</gene>
<comment type="caution">
    <text evidence="3">The sequence shown here is derived from an EMBL/GenBank/DDBJ whole genome shotgun (WGS) entry which is preliminary data.</text>
</comment>
<dbReference type="InterPro" id="IPR039422">
    <property type="entry name" value="MarR/SlyA-like"/>
</dbReference>
<dbReference type="GO" id="GO:0006950">
    <property type="term" value="P:response to stress"/>
    <property type="evidence" value="ECO:0007669"/>
    <property type="project" value="TreeGrafter"/>
</dbReference>
<feature type="domain" description="HTH marR-type" evidence="2">
    <location>
        <begin position="70"/>
        <end position="171"/>
    </location>
</feature>
<dbReference type="Proteomes" id="UP000029833">
    <property type="component" value="Unassembled WGS sequence"/>
</dbReference>
<dbReference type="PANTHER" id="PTHR33164">
    <property type="entry name" value="TRANSCRIPTIONAL REGULATOR, MARR FAMILY"/>
    <property type="match status" value="1"/>
</dbReference>
<feature type="region of interest" description="Disordered" evidence="1">
    <location>
        <begin position="1"/>
        <end position="43"/>
    </location>
</feature>
<evidence type="ECO:0000313" key="4">
    <source>
        <dbReference type="Proteomes" id="UP000029833"/>
    </source>
</evidence>
<dbReference type="InterPro" id="IPR000835">
    <property type="entry name" value="HTH_MarR-typ"/>
</dbReference>
<accession>A0A0A0B392</accession>
<dbReference type="STRING" id="1408250.Q760_07405"/>
<organism evidence="3 4">
    <name type="scientific">Cellulomonas cellasea DSM 20118</name>
    <dbReference type="NCBI Taxonomy" id="1408250"/>
    <lineage>
        <taxon>Bacteria</taxon>
        <taxon>Bacillati</taxon>
        <taxon>Actinomycetota</taxon>
        <taxon>Actinomycetes</taxon>
        <taxon>Micrococcales</taxon>
        <taxon>Cellulomonadaceae</taxon>
        <taxon>Cellulomonas</taxon>
    </lineage>
</organism>
<dbReference type="Gene3D" id="1.10.10.10">
    <property type="entry name" value="Winged helix-like DNA-binding domain superfamily/Winged helix DNA-binding domain"/>
    <property type="match status" value="1"/>
</dbReference>
<name>A0A0A0B392_9CELL</name>
<evidence type="ECO:0000256" key="1">
    <source>
        <dbReference type="SAM" id="MobiDB-lite"/>
    </source>
</evidence>
<proteinExistence type="predicted"/>
<protein>
    <submittedName>
        <fullName evidence="3">MarR family transcriptional regulator</fullName>
    </submittedName>
</protein>
<dbReference type="AlphaFoldDB" id="A0A0A0B392"/>
<keyword evidence="4" id="KW-1185">Reference proteome</keyword>
<sequence length="194" mass="20305">MTGPTPAGARAPRRTPAADRAAARATGATGAATGATADRAAGRSPAGDALTALVLPVFELNGELLAAARDIAEPAGLTPAWWQVLGATLDEPLTVSDVARRVGLGLARQSVQRTADLLVDKGWARYLDNPRHARARLLEPTPRGRETLLRLRDAQHAWADAVGAAVGADELRAFRATAERIAAASRAYREHPTG</sequence>